<keyword evidence="7" id="KW-1185">Reference proteome</keyword>
<dbReference type="EMBL" id="JACHXF010000001">
    <property type="protein sequence ID" value="MBB3092561.1"/>
    <property type="molecule type" value="Genomic_DNA"/>
</dbReference>
<evidence type="ECO:0000313" key="7">
    <source>
        <dbReference type="Proteomes" id="UP000590749"/>
    </source>
</evidence>
<evidence type="ECO:0000256" key="4">
    <source>
        <dbReference type="ARBA" id="ARBA00023033"/>
    </source>
</evidence>
<dbReference type="GO" id="GO:0008726">
    <property type="term" value="F:alkanesulfonate monooxygenase activity"/>
    <property type="evidence" value="ECO:0007669"/>
    <property type="project" value="TreeGrafter"/>
</dbReference>
<evidence type="ECO:0000313" key="6">
    <source>
        <dbReference type="EMBL" id="MBB3092561.1"/>
    </source>
</evidence>
<dbReference type="InterPro" id="IPR036661">
    <property type="entry name" value="Luciferase-like_sf"/>
</dbReference>
<dbReference type="InterPro" id="IPR011251">
    <property type="entry name" value="Luciferase-like_dom"/>
</dbReference>
<evidence type="ECO:0000259" key="5">
    <source>
        <dbReference type="Pfam" id="PF00296"/>
    </source>
</evidence>
<reference evidence="6 7" key="1">
    <citation type="submission" date="2020-08" db="EMBL/GenBank/DDBJ databases">
        <title>Genomic Encyclopedia of Type Strains, Phase III (KMG-III): the genomes of soil and plant-associated and newly described type strains.</title>
        <authorList>
            <person name="Whitman W."/>
        </authorList>
    </citation>
    <scope>NUCLEOTIDE SEQUENCE [LARGE SCALE GENOMIC DNA]</scope>
    <source>
        <strain evidence="6 7">CECT 3287</strain>
    </source>
</reference>
<accession>A0A7W5FBV0</accession>
<dbReference type="Pfam" id="PF00296">
    <property type="entry name" value="Bac_luciferase"/>
    <property type="match status" value="1"/>
</dbReference>
<keyword evidence="4 6" id="KW-0503">Monooxygenase</keyword>
<dbReference type="Gene3D" id="3.20.20.30">
    <property type="entry name" value="Luciferase-like domain"/>
    <property type="match status" value="1"/>
</dbReference>
<dbReference type="PANTHER" id="PTHR42847">
    <property type="entry name" value="ALKANESULFONATE MONOOXYGENASE"/>
    <property type="match status" value="1"/>
</dbReference>
<feature type="domain" description="Luciferase-like" evidence="5">
    <location>
        <begin position="1"/>
        <end position="230"/>
    </location>
</feature>
<sequence length="292" mass="32410">MRIGIVILPDRRWADASRRWRLAEEFGFDHAWTYDHLGWRDLVDGPWFDAVPTLTAAAMVTSRIRLGTYVASPSFRHPVHFAREVTALDDISGGRLVLGLGAGGIGFDSAVLGAPELTPRARVDRFAEFLELFDGILRQPATTWSGSWYSAVDARNDPGPVQQPRPPFVVAANGPRALRLAVRYGDGWVTTGPQADSAEEWWRAVAEIRDRFHAACESAGRPLESVDRYLNLDSSPVYSMTSVDAFTEATGRAQELGFTDVITHWPRESSWYAGDEKVLEAVAAELPRLTNR</sequence>
<name>A0A7W5FBV0_9ACTN</name>
<dbReference type="GO" id="GO:0046306">
    <property type="term" value="P:alkanesulfonate catabolic process"/>
    <property type="evidence" value="ECO:0007669"/>
    <property type="project" value="TreeGrafter"/>
</dbReference>
<evidence type="ECO:0000256" key="3">
    <source>
        <dbReference type="ARBA" id="ARBA00023002"/>
    </source>
</evidence>
<proteinExistence type="predicted"/>
<evidence type="ECO:0000256" key="1">
    <source>
        <dbReference type="ARBA" id="ARBA00022630"/>
    </source>
</evidence>
<dbReference type="Proteomes" id="UP000590749">
    <property type="component" value="Unassembled WGS sequence"/>
</dbReference>
<gene>
    <name evidence="6" type="ORF">FHR83_000195</name>
</gene>
<organism evidence="6 7">
    <name type="scientific">Actinoplanes campanulatus</name>
    <dbReference type="NCBI Taxonomy" id="113559"/>
    <lineage>
        <taxon>Bacteria</taxon>
        <taxon>Bacillati</taxon>
        <taxon>Actinomycetota</taxon>
        <taxon>Actinomycetes</taxon>
        <taxon>Micromonosporales</taxon>
        <taxon>Micromonosporaceae</taxon>
        <taxon>Actinoplanes</taxon>
    </lineage>
</organism>
<protein>
    <submittedName>
        <fullName evidence="6">Alkanesulfonate monooxygenase SsuD/methylene tetrahydromethanopterin reductase-like flavin-dependent oxidoreductase (Luciferase family)</fullName>
    </submittedName>
</protein>
<dbReference type="InterPro" id="IPR050172">
    <property type="entry name" value="SsuD_RutA_monooxygenase"/>
</dbReference>
<dbReference type="SUPFAM" id="SSF51679">
    <property type="entry name" value="Bacterial luciferase-like"/>
    <property type="match status" value="1"/>
</dbReference>
<comment type="caution">
    <text evidence="6">The sequence shown here is derived from an EMBL/GenBank/DDBJ whole genome shotgun (WGS) entry which is preliminary data.</text>
</comment>
<keyword evidence="2" id="KW-0288">FMN</keyword>
<keyword evidence="3" id="KW-0560">Oxidoreductase</keyword>
<evidence type="ECO:0000256" key="2">
    <source>
        <dbReference type="ARBA" id="ARBA00022643"/>
    </source>
</evidence>
<keyword evidence="1" id="KW-0285">Flavoprotein</keyword>
<dbReference type="PANTHER" id="PTHR42847:SF4">
    <property type="entry name" value="ALKANESULFONATE MONOOXYGENASE-RELATED"/>
    <property type="match status" value="1"/>
</dbReference>
<dbReference type="RefSeq" id="WP_183215540.1">
    <property type="nucleotide sequence ID" value="NZ_BMPW01000001.1"/>
</dbReference>
<dbReference type="AlphaFoldDB" id="A0A7W5FBV0"/>